<reference evidence="8" key="1">
    <citation type="submission" date="2020-09" db="EMBL/GenBank/DDBJ databases">
        <title>Genome sequence of Vibrio parahaemolyticus isolates.</title>
        <authorList>
            <person name="Hammerl J.A."/>
            <person name="Strauch E."/>
        </authorList>
    </citation>
    <scope>NUCLEOTIDE SEQUENCE</scope>
    <source>
        <strain evidence="8">17-VB00146</strain>
    </source>
</reference>
<evidence type="ECO:0000259" key="6">
    <source>
        <dbReference type="PROSITE" id="PS50111"/>
    </source>
</evidence>
<proteinExistence type="inferred from homology"/>
<dbReference type="InterPro" id="IPR004090">
    <property type="entry name" value="Chemotax_Me-accpt_rcpt"/>
</dbReference>
<feature type="domain" description="PAS" evidence="7">
    <location>
        <begin position="1"/>
        <end position="42"/>
    </location>
</feature>
<evidence type="ECO:0000256" key="2">
    <source>
        <dbReference type="ARBA" id="ARBA00023224"/>
    </source>
</evidence>
<dbReference type="SUPFAM" id="SSF55785">
    <property type="entry name" value="PYP-like sensor domain (PAS domain)"/>
    <property type="match status" value="1"/>
</dbReference>
<dbReference type="SMART" id="SM00283">
    <property type="entry name" value="MA"/>
    <property type="match status" value="1"/>
</dbReference>
<evidence type="ECO:0000313" key="9">
    <source>
        <dbReference type="Proteomes" id="UP000726777"/>
    </source>
</evidence>
<dbReference type="GO" id="GO:0004888">
    <property type="term" value="F:transmembrane signaling receptor activity"/>
    <property type="evidence" value="ECO:0007669"/>
    <property type="project" value="InterPro"/>
</dbReference>
<dbReference type="PANTHER" id="PTHR32089">
    <property type="entry name" value="METHYL-ACCEPTING CHEMOTAXIS PROTEIN MCPB"/>
    <property type="match status" value="1"/>
</dbReference>
<keyword evidence="2 4" id="KW-0807">Transducer</keyword>
<gene>
    <name evidence="8" type="ORF">IB292_23320</name>
</gene>
<dbReference type="InterPro" id="IPR004089">
    <property type="entry name" value="MCPsignal_dom"/>
</dbReference>
<dbReference type="PRINTS" id="PR00260">
    <property type="entry name" value="CHEMTRNSDUCR"/>
</dbReference>
<dbReference type="Gene3D" id="1.10.287.950">
    <property type="entry name" value="Methyl-accepting chemotaxis protein"/>
    <property type="match status" value="1"/>
</dbReference>
<name>A0A9Q3UHD5_VIBPH</name>
<keyword evidence="5" id="KW-0812">Transmembrane</keyword>
<evidence type="ECO:0000256" key="5">
    <source>
        <dbReference type="SAM" id="Phobius"/>
    </source>
</evidence>
<dbReference type="GO" id="GO:0006935">
    <property type="term" value="P:chemotaxis"/>
    <property type="evidence" value="ECO:0007669"/>
    <property type="project" value="InterPro"/>
</dbReference>
<evidence type="ECO:0000256" key="4">
    <source>
        <dbReference type="PROSITE-ProRule" id="PRU00284"/>
    </source>
</evidence>
<dbReference type="SUPFAM" id="SSF58104">
    <property type="entry name" value="Methyl-accepting chemotaxis protein (MCP) signaling domain"/>
    <property type="match status" value="1"/>
</dbReference>
<dbReference type="PROSITE" id="PS50112">
    <property type="entry name" value="PAS"/>
    <property type="match status" value="1"/>
</dbReference>
<dbReference type="PANTHER" id="PTHR32089:SF112">
    <property type="entry name" value="LYSOZYME-LIKE PROTEIN-RELATED"/>
    <property type="match status" value="1"/>
</dbReference>
<dbReference type="Pfam" id="PF00015">
    <property type="entry name" value="MCPsignal"/>
    <property type="match status" value="1"/>
</dbReference>
<organism evidence="8 9">
    <name type="scientific">Vibrio parahaemolyticus</name>
    <dbReference type="NCBI Taxonomy" id="670"/>
    <lineage>
        <taxon>Bacteria</taxon>
        <taxon>Pseudomonadati</taxon>
        <taxon>Pseudomonadota</taxon>
        <taxon>Gammaproteobacteria</taxon>
        <taxon>Vibrionales</taxon>
        <taxon>Vibrionaceae</taxon>
        <taxon>Vibrio</taxon>
    </lineage>
</organism>
<keyword evidence="5" id="KW-1133">Transmembrane helix</keyword>
<evidence type="ECO:0000259" key="7">
    <source>
        <dbReference type="PROSITE" id="PS50112"/>
    </source>
</evidence>
<dbReference type="NCBIfam" id="TIGR00229">
    <property type="entry name" value="sensory_box"/>
    <property type="match status" value="1"/>
</dbReference>
<dbReference type="Pfam" id="PF08447">
    <property type="entry name" value="PAS_3"/>
    <property type="match status" value="1"/>
</dbReference>
<sequence>MEYDYPSSYNLVSITDTSSYITYASAHFNEVAGFDEGELIGQPHNIVRHQDMPKEAFKDMWSHIQTGKHWMGMVKNRRKGGGYYWVDAFASPIKYQGQIVEYQSVRFKPERTHVKRAEKAYAKLRQGSKPIQLSFPRSRLWMRSALCIFAASFVGYTLTHLNFAPSIAFLAVALLSTLAMYMLTRPIERLAQEARQEFNNPLMEYIYCGRVNDLAEIELAMKVRKQYAKALLGRVGVSVKDSCDDTKINADTAAENSERVTQNVSAQKAELDSVATAVNEMQASSSEISQNAQGTANATLKAQNTMVDSRNVIDGVNKSVLALVDELSEISNIVLSLKEQTDQIGMVVDVINDITDQTNLLALNAAIEAARAGEKGRGFAVVADEVRTLAKRTQESTSEIKFAIESIQSGSQSAVSALGKGNDMSTNTVSLLGSALDSIQHLEALIQDVVERNQQIAVAIEQQVHATDEINENIQSLNLSYNESYELMQETNKVNGKVQDSTNELYKMIEKFS</sequence>
<dbReference type="RefSeq" id="WP_228085992.1">
    <property type="nucleotide sequence ID" value="NZ_CP064041.1"/>
</dbReference>
<accession>A0A9Q3UHD5</accession>
<dbReference type="PROSITE" id="PS50111">
    <property type="entry name" value="CHEMOTAXIS_TRANSDUC_2"/>
    <property type="match status" value="1"/>
</dbReference>
<dbReference type="GO" id="GO:0007165">
    <property type="term" value="P:signal transduction"/>
    <property type="evidence" value="ECO:0007669"/>
    <property type="project" value="UniProtKB-KW"/>
</dbReference>
<feature type="domain" description="Methyl-accepting transducer" evidence="6">
    <location>
        <begin position="242"/>
        <end position="478"/>
    </location>
</feature>
<comment type="subcellular location">
    <subcellularLocation>
        <location evidence="1">Membrane</location>
    </subcellularLocation>
</comment>
<dbReference type="AlphaFoldDB" id="A0A9Q3UHD5"/>
<dbReference type="InterPro" id="IPR035965">
    <property type="entry name" value="PAS-like_dom_sf"/>
</dbReference>
<comment type="similarity">
    <text evidence="3">Belongs to the methyl-accepting chemotaxis (MCP) protein family.</text>
</comment>
<dbReference type="CDD" id="cd11386">
    <property type="entry name" value="MCP_signal"/>
    <property type="match status" value="1"/>
</dbReference>
<dbReference type="GO" id="GO:0016020">
    <property type="term" value="C:membrane"/>
    <property type="evidence" value="ECO:0007669"/>
    <property type="project" value="UniProtKB-SubCell"/>
</dbReference>
<dbReference type="Proteomes" id="UP000726777">
    <property type="component" value="Unassembled WGS sequence"/>
</dbReference>
<dbReference type="FunFam" id="1.10.287.950:FF:000001">
    <property type="entry name" value="Methyl-accepting chemotaxis sensory transducer"/>
    <property type="match status" value="1"/>
</dbReference>
<evidence type="ECO:0000256" key="3">
    <source>
        <dbReference type="ARBA" id="ARBA00029447"/>
    </source>
</evidence>
<dbReference type="CDD" id="cd00130">
    <property type="entry name" value="PAS"/>
    <property type="match status" value="1"/>
</dbReference>
<dbReference type="EMBL" id="JACVHL010000034">
    <property type="protein sequence ID" value="MCC3807947.1"/>
    <property type="molecule type" value="Genomic_DNA"/>
</dbReference>
<evidence type="ECO:0000256" key="1">
    <source>
        <dbReference type="ARBA" id="ARBA00004370"/>
    </source>
</evidence>
<comment type="caution">
    <text evidence="8">The sequence shown here is derived from an EMBL/GenBank/DDBJ whole genome shotgun (WGS) entry which is preliminary data.</text>
</comment>
<dbReference type="Gene3D" id="3.30.450.20">
    <property type="entry name" value="PAS domain"/>
    <property type="match status" value="1"/>
</dbReference>
<evidence type="ECO:0000313" key="8">
    <source>
        <dbReference type="EMBL" id="MCC3807947.1"/>
    </source>
</evidence>
<protein>
    <submittedName>
        <fullName evidence="8">Methyl-accepting chemotaxis protein</fullName>
    </submittedName>
</protein>
<feature type="transmembrane region" description="Helical" evidence="5">
    <location>
        <begin position="164"/>
        <end position="183"/>
    </location>
</feature>
<dbReference type="InterPro" id="IPR013655">
    <property type="entry name" value="PAS_fold_3"/>
</dbReference>
<keyword evidence="5" id="KW-0472">Membrane</keyword>
<dbReference type="InterPro" id="IPR000014">
    <property type="entry name" value="PAS"/>
</dbReference>